<dbReference type="InterPro" id="IPR011990">
    <property type="entry name" value="TPR-like_helical_dom_sf"/>
</dbReference>
<evidence type="ECO:0000313" key="4">
    <source>
        <dbReference type="Proteomes" id="UP000008311"/>
    </source>
</evidence>
<accession>B9RY59</accession>
<keyword evidence="1" id="KW-0677">Repeat</keyword>
<feature type="repeat" description="PPR" evidence="2">
    <location>
        <begin position="6"/>
        <end position="40"/>
    </location>
</feature>
<proteinExistence type="predicted"/>
<gene>
    <name evidence="3" type="ORF">RCOM_0810330</name>
</gene>
<dbReference type="Pfam" id="PF01535">
    <property type="entry name" value="PPR"/>
    <property type="match status" value="2"/>
</dbReference>
<dbReference type="GO" id="GO:0009451">
    <property type="term" value="P:RNA modification"/>
    <property type="evidence" value="ECO:0007669"/>
    <property type="project" value="InterPro"/>
</dbReference>
<evidence type="ECO:0000256" key="1">
    <source>
        <dbReference type="ARBA" id="ARBA00022737"/>
    </source>
</evidence>
<sequence length="318" mass="35366">MPEKGLLCCWTSLISGFAQSGYSEEVLKIFCLMVKENLEPENDTMVSVFSACSNLEICQIEKWLTVLVELNIDGNLKSSTCDKVNNVLVYLYGKLGKIEKSRERFDDISDSGKRSVLPWNSMINAYVQNGYALEALCIFHLMVKDPNSRPNHVTMVSVLSACAQVGNLELGRWVHEYLKFKGRKGVLESNTFLATALIDMYSKCGSLDKAKEVFYQMVSKDVVSFNAMIMGLAINGEGQEAVKLFSKVQELGLHPNGGTFLGLLWACSHSGLSDEGRQIFLDMTLASEVPRKRIGGCKGVVLLLWRWSGSKNVSVLYQ</sequence>
<name>B9RY59_RICCO</name>
<dbReference type="PANTHER" id="PTHR47926:SF537">
    <property type="entry name" value="PENTACOTRIPEPTIDE-REPEAT REGION OF PRORP DOMAIN-CONTAINING PROTEIN"/>
    <property type="match status" value="1"/>
</dbReference>
<dbReference type="Gene3D" id="1.25.40.10">
    <property type="entry name" value="Tetratricopeptide repeat domain"/>
    <property type="match status" value="3"/>
</dbReference>
<dbReference type="NCBIfam" id="TIGR00756">
    <property type="entry name" value="PPR"/>
    <property type="match status" value="4"/>
</dbReference>
<dbReference type="Pfam" id="PF13041">
    <property type="entry name" value="PPR_2"/>
    <property type="match status" value="1"/>
</dbReference>
<dbReference type="InterPro" id="IPR046960">
    <property type="entry name" value="PPR_At4g14850-like_plant"/>
</dbReference>
<organism evidence="3 4">
    <name type="scientific">Ricinus communis</name>
    <name type="common">Castor bean</name>
    <dbReference type="NCBI Taxonomy" id="3988"/>
    <lineage>
        <taxon>Eukaryota</taxon>
        <taxon>Viridiplantae</taxon>
        <taxon>Streptophyta</taxon>
        <taxon>Embryophyta</taxon>
        <taxon>Tracheophyta</taxon>
        <taxon>Spermatophyta</taxon>
        <taxon>Magnoliopsida</taxon>
        <taxon>eudicotyledons</taxon>
        <taxon>Gunneridae</taxon>
        <taxon>Pentapetalae</taxon>
        <taxon>rosids</taxon>
        <taxon>fabids</taxon>
        <taxon>Malpighiales</taxon>
        <taxon>Euphorbiaceae</taxon>
        <taxon>Acalyphoideae</taxon>
        <taxon>Acalypheae</taxon>
        <taxon>Ricinus</taxon>
    </lineage>
</organism>
<protein>
    <submittedName>
        <fullName evidence="3">Pentatricopeptide repeat-containing protein, putative</fullName>
    </submittedName>
</protein>
<feature type="repeat" description="PPR" evidence="2">
    <location>
        <begin position="190"/>
        <end position="220"/>
    </location>
</feature>
<dbReference type="GO" id="GO:0003723">
    <property type="term" value="F:RNA binding"/>
    <property type="evidence" value="ECO:0007669"/>
    <property type="project" value="InterPro"/>
</dbReference>
<evidence type="ECO:0000313" key="3">
    <source>
        <dbReference type="EMBL" id="EEF43568.1"/>
    </source>
</evidence>
<dbReference type="eggNOG" id="KOG4197">
    <property type="taxonomic scope" value="Eukaryota"/>
</dbReference>
<dbReference type="FunFam" id="1.25.40.10:FF:000031">
    <property type="entry name" value="Pentatricopeptide repeat-containing protein mitochondrial"/>
    <property type="match status" value="1"/>
</dbReference>
<reference evidence="4" key="1">
    <citation type="journal article" date="2010" name="Nat. Biotechnol.">
        <title>Draft genome sequence of the oilseed species Ricinus communis.</title>
        <authorList>
            <person name="Chan A.P."/>
            <person name="Crabtree J."/>
            <person name="Zhao Q."/>
            <person name="Lorenzi H."/>
            <person name="Orvis J."/>
            <person name="Puiu D."/>
            <person name="Melake-Berhan A."/>
            <person name="Jones K.M."/>
            <person name="Redman J."/>
            <person name="Chen G."/>
            <person name="Cahoon E.B."/>
            <person name="Gedil M."/>
            <person name="Stanke M."/>
            <person name="Haas B.J."/>
            <person name="Wortman J.R."/>
            <person name="Fraser-Liggett C.M."/>
            <person name="Ravel J."/>
            <person name="Rabinowicz P.D."/>
        </authorList>
    </citation>
    <scope>NUCLEOTIDE SEQUENCE [LARGE SCALE GENOMIC DNA]</scope>
    <source>
        <strain evidence="4">cv. Hale</strain>
    </source>
</reference>
<evidence type="ECO:0000256" key="2">
    <source>
        <dbReference type="PROSITE-ProRule" id="PRU00708"/>
    </source>
</evidence>
<dbReference type="AlphaFoldDB" id="B9RY59"/>
<dbReference type="Proteomes" id="UP000008311">
    <property type="component" value="Unassembled WGS sequence"/>
</dbReference>
<dbReference type="PANTHER" id="PTHR47926">
    <property type="entry name" value="PENTATRICOPEPTIDE REPEAT-CONTAINING PROTEIN"/>
    <property type="match status" value="1"/>
</dbReference>
<feature type="repeat" description="PPR" evidence="2">
    <location>
        <begin position="115"/>
        <end position="145"/>
    </location>
</feature>
<feature type="repeat" description="PPR" evidence="2">
    <location>
        <begin position="221"/>
        <end position="255"/>
    </location>
</feature>
<dbReference type="PROSITE" id="PS51375">
    <property type="entry name" value="PPR"/>
    <property type="match status" value="4"/>
</dbReference>
<dbReference type="InParanoid" id="B9RY59"/>
<dbReference type="InterPro" id="IPR002885">
    <property type="entry name" value="PPR_rpt"/>
</dbReference>
<keyword evidence="4" id="KW-1185">Reference proteome</keyword>
<dbReference type="EMBL" id="EQ973830">
    <property type="protein sequence ID" value="EEF43568.1"/>
    <property type="molecule type" value="Genomic_DNA"/>
</dbReference>